<name>A0A222FI12_9GAMM</name>
<feature type="domain" description="TonB-dependent receptor-like beta-barrel" evidence="10">
    <location>
        <begin position="412"/>
        <end position="693"/>
    </location>
</feature>
<dbReference type="RefSeq" id="WP_094059816.1">
    <property type="nucleotide sequence ID" value="NZ_CP022530.1"/>
</dbReference>
<keyword evidence="13" id="KW-1185">Reference proteome</keyword>
<keyword evidence="2 8" id="KW-0813">Transport</keyword>
<dbReference type="AlphaFoldDB" id="A0A222FI12"/>
<comment type="subcellular location">
    <subcellularLocation>
        <location evidence="1 8">Cell outer membrane</location>
        <topology evidence="1 8">Multi-pass membrane protein</topology>
    </subcellularLocation>
</comment>
<evidence type="ECO:0000256" key="2">
    <source>
        <dbReference type="ARBA" id="ARBA00022448"/>
    </source>
</evidence>
<gene>
    <name evidence="12" type="ORF">CHH28_08035</name>
</gene>
<dbReference type="Pfam" id="PF00593">
    <property type="entry name" value="TonB_dep_Rec_b-barrel"/>
    <property type="match status" value="1"/>
</dbReference>
<dbReference type="PANTHER" id="PTHR30069:SF27">
    <property type="entry name" value="BLL4766 PROTEIN"/>
    <property type="match status" value="1"/>
</dbReference>
<dbReference type="Pfam" id="PF07715">
    <property type="entry name" value="Plug"/>
    <property type="match status" value="1"/>
</dbReference>
<dbReference type="Gene3D" id="2.40.170.20">
    <property type="entry name" value="TonB-dependent receptor, beta-barrel domain"/>
    <property type="match status" value="2"/>
</dbReference>
<dbReference type="InterPro" id="IPR039426">
    <property type="entry name" value="TonB-dep_rcpt-like"/>
</dbReference>
<evidence type="ECO:0000313" key="12">
    <source>
        <dbReference type="EMBL" id="ASP38628.1"/>
    </source>
</evidence>
<keyword evidence="7 8" id="KW-0998">Cell outer membrane</keyword>
<dbReference type="SUPFAM" id="SSF56935">
    <property type="entry name" value="Porins"/>
    <property type="match status" value="1"/>
</dbReference>
<evidence type="ECO:0000256" key="9">
    <source>
        <dbReference type="RuleBase" id="RU003357"/>
    </source>
</evidence>
<evidence type="ECO:0000256" key="7">
    <source>
        <dbReference type="ARBA" id="ARBA00023237"/>
    </source>
</evidence>
<dbReference type="InterPro" id="IPR012910">
    <property type="entry name" value="Plug_dom"/>
</dbReference>
<dbReference type="GO" id="GO:0015344">
    <property type="term" value="F:siderophore uptake transmembrane transporter activity"/>
    <property type="evidence" value="ECO:0007669"/>
    <property type="project" value="TreeGrafter"/>
</dbReference>
<dbReference type="PROSITE" id="PS52016">
    <property type="entry name" value="TONB_DEPENDENT_REC_3"/>
    <property type="match status" value="1"/>
</dbReference>
<comment type="similarity">
    <text evidence="8 9">Belongs to the TonB-dependent receptor family.</text>
</comment>
<evidence type="ECO:0008006" key="14">
    <source>
        <dbReference type="Google" id="ProtNLM"/>
    </source>
</evidence>
<keyword evidence="3 8" id="KW-1134">Transmembrane beta strand</keyword>
<dbReference type="GO" id="GO:0009279">
    <property type="term" value="C:cell outer membrane"/>
    <property type="evidence" value="ECO:0007669"/>
    <property type="project" value="UniProtKB-SubCell"/>
</dbReference>
<evidence type="ECO:0000259" key="11">
    <source>
        <dbReference type="Pfam" id="PF07715"/>
    </source>
</evidence>
<accession>A0A222FI12</accession>
<evidence type="ECO:0000259" key="10">
    <source>
        <dbReference type="Pfam" id="PF00593"/>
    </source>
</evidence>
<keyword evidence="6 8" id="KW-0472">Membrane</keyword>
<evidence type="ECO:0000256" key="1">
    <source>
        <dbReference type="ARBA" id="ARBA00004571"/>
    </source>
</evidence>
<sequence length="755" mass="85139">MRTWPCMVLAALAADAVSLSLEDEFLADEMALDSPFQLESELPVVLTASRLRQARADVPASVTVIEAEQIEAWGVRTIPELMRFVPGMFLGHGDNENNASVTYHAGNPNLTRRMQVLVDGRSVIRPGIAAVVWDDLAVAMEDIQRVEVTRGPNSAIYGANAFLGVINIITRHPADSTGTRLRYRVGNQTVRDAFASTAGVSGLSSYRISANFQGDDGYDGSALRNGGDQLRDSKRHGFVNGYYHRQLAPWMQLNAQASLKRGHTDIRRNGDEEWSEPLDQDTDQQYLWGKLQLEHSMDHTSHLQAYWHRNERLVGSPVCVPTITFDPGLFGLYQTNPDWVNTILSGNEQLLGLLLGGADAEQISSLTGVTVSDAEVAEAIGVLARAVNPAEPESFANLSEVSCGDIDWNMVEQRYDLEWQDTFVWSDTVRTVGGINFRRDQADSDTYFNGYVKNDTYRAFGNLEWRFFDAWLMNLGGTYESEEANDSVFSPRAAVNWLLSPQHSVRFVASQAVRSPDLLEQEPEYALEASNLSENYLGLDKATFFMNQTPDSRDLDHEKITSWELGYYGNFASIGLELDVKLFRNFQTELISDPINLQTISVRSDTKMRVQGADLQAIWRFSPRDMLWLSAAYVDANVTPGGSAAGLSEKDLQSLQKVELRSSARDSVVASWIHKGDSWRLALSHFWHDAYGDEFKQNRRYRRMEANVNKYWQIGRYRPYVGAFYHRIIDNSPLIYIEQRYNTKHLYHLQLGLDF</sequence>
<keyword evidence="5 9" id="KW-0798">TonB box</keyword>
<evidence type="ECO:0000256" key="4">
    <source>
        <dbReference type="ARBA" id="ARBA00022692"/>
    </source>
</evidence>
<organism evidence="12 13">
    <name type="scientific">Bacterioplanes sanyensis</name>
    <dbReference type="NCBI Taxonomy" id="1249553"/>
    <lineage>
        <taxon>Bacteria</taxon>
        <taxon>Pseudomonadati</taxon>
        <taxon>Pseudomonadota</taxon>
        <taxon>Gammaproteobacteria</taxon>
        <taxon>Oceanospirillales</taxon>
        <taxon>Oceanospirillaceae</taxon>
        <taxon>Bacterioplanes</taxon>
    </lineage>
</organism>
<evidence type="ECO:0000313" key="13">
    <source>
        <dbReference type="Proteomes" id="UP000202440"/>
    </source>
</evidence>
<reference evidence="12 13" key="1">
    <citation type="submission" date="2017-07" db="EMBL/GenBank/DDBJ databases">
        <title>Annotated genome sequence of Bacterioplanes sanyensis isolated from Red Sea.</title>
        <authorList>
            <person name="Rehman Z.U."/>
        </authorList>
    </citation>
    <scope>NUCLEOTIDE SEQUENCE [LARGE SCALE GENOMIC DNA]</scope>
    <source>
        <strain evidence="12 13">NV9</strain>
    </source>
</reference>
<feature type="domain" description="TonB-dependent receptor plug" evidence="11">
    <location>
        <begin position="56"/>
        <end position="165"/>
    </location>
</feature>
<dbReference type="InterPro" id="IPR000531">
    <property type="entry name" value="Beta-barrel_TonB"/>
</dbReference>
<protein>
    <recommendedName>
        <fullName evidence="14">TonB-dependent receptor</fullName>
    </recommendedName>
</protein>
<evidence type="ECO:0000256" key="6">
    <source>
        <dbReference type="ARBA" id="ARBA00023136"/>
    </source>
</evidence>
<dbReference type="OrthoDB" id="9758929at2"/>
<evidence type="ECO:0000256" key="5">
    <source>
        <dbReference type="ARBA" id="ARBA00023077"/>
    </source>
</evidence>
<dbReference type="Proteomes" id="UP000202440">
    <property type="component" value="Chromosome"/>
</dbReference>
<keyword evidence="4 8" id="KW-0812">Transmembrane</keyword>
<dbReference type="KEGG" id="bsan:CHH28_08035"/>
<evidence type="ECO:0000256" key="8">
    <source>
        <dbReference type="PROSITE-ProRule" id="PRU01360"/>
    </source>
</evidence>
<dbReference type="GO" id="GO:0044718">
    <property type="term" value="P:siderophore transmembrane transport"/>
    <property type="evidence" value="ECO:0007669"/>
    <property type="project" value="TreeGrafter"/>
</dbReference>
<dbReference type="InterPro" id="IPR036942">
    <property type="entry name" value="Beta-barrel_TonB_sf"/>
</dbReference>
<dbReference type="EMBL" id="CP022530">
    <property type="protein sequence ID" value="ASP38628.1"/>
    <property type="molecule type" value="Genomic_DNA"/>
</dbReference>
<proteinExistence type="inferred from homology"/>
<dbReference type="PANTHER" id="PTHR30069">
    <property type="entry name" value="TONB-DEPENDENT OUTER MEMBRANE RECEPTOR"/>
    <property type="match status" value="1"/>
</dbReference>
<evidence type="ECO:0000256" key="3">
    <source>
        <dbReference type="ARBA" id="ARBA00022452"/>
    </source>
</evidence>